<feature type="chain" id="PRO_5032943792" evidence="1">
    <location>
        <begin position="27"/>
        <end position="216"/>
    </location>
</feature>
<dbReference type="AlphaFoldDB" id="A0A7T7MA81"/>
<reference evidence="2 3" key="1">
    <citation type="submission" date="2020-12" db="EMBL/GenBank/DDBJ databases">
        <authorList>
            <person name="Zhou J."/>
        </authorList>
    </citation>
    <scope>NUCLEOTIDE SEQUENCE [LARGE SCALE GENOMIC DNA]</scope>
    <source>
        <strain evidence="2 3">CCUG 61299</strain>
    </source>
</reference>
<evidence type="ECO:0000313" key="2">
    <source>
        <dbReference type="EMBL" id="QQM67773.1"/>
    </source>
</evidence>
<evidence type="ECO:0000313" key="3">
    <source>
        <dbReference type="Proteomes" id="UP000595895"/>
    </source>
</evidence>
<dbReference type="NCBIfam" id="TIGR04088">
    <property type="entry name" value="cognate_SipW"/>
    <property type="match status" value="1"/>
</dbReference>
<keyword evidence="1" id="KW-0732">Signal</keyword>
<dbReference type="EMBL" id="CP066802">
    <property type="protein sequence ID" value="QQM67773.1"/>
    <property type="molecule type" value="Genomic_DNA"/>
</dbReference>
<proteinExistence type="predicted"/>
<protein>
    <submittedName>
        <fullName evidence="2">Alternate-type signal peptide domain-containing protein</fullName>
    </submittedName>
</protein>
<accession>A0A7T7MA81</accession>
<dbReference type="RefSeq" id="WP_200276792.1">
    <property type="nucleotide sequence ID" value="NZ_CP066802.1"/>
</dbReference>
<dbReference type="NCBIfam" id="TIGR04089">
    <property type="entry name" value="exp_by_SipW_III"/>
    <property type="match status" value="1"/>
</dbReference>
<name>A0A7T7MA81_9ACTO</name>
<dbReference type="InterPro" id="IPR024006">
    <property type="entry name" value="Alt_signal_exp_actinobact"/>
</dbReference>
<organism evidence="2 3">
    <name type="scientific">Actinomyces weissii</name>
    <dbReference type="NCBI Taxonomy" id="675090"/>
    <lineage>
        <taxon>Bacteria</taxon>
        <taxon>Bacillati</taxon>
        <taxon>Actinomycetota</taxon>
        <taxon>Actinomycetes</taxon>
        <taxon>Actinomycetales</taxon>
        <taxon>Actinomycetaceae</taxon>
        <taxon>Actinomyces</taxon>
    </lineage>
</organism>
<dbReference type="KEGG" id="awe:JG540_02500"/>
<gene>
    <name evidence="2" type="ORF">JG540_02500</name>
</gene>
<dbReference type="InterPro" id="IPR023833">
    <property type="entry name" value="Signal_pept_SipW-depend-type"/>
</dbReference>
<dbReference type="Proteomes" id="UP000595895">
    <property type="component" value="Chromosome"/>
</dbReference>
<evidence type="ECO:0000256" key="1">
    <source>
        <dbReference type="SAM" id="SignalP"/>
    </source>
</evidence>
<sequence>MSRTSRALIAGGAALALLAGSGATFARWYDEKTVTDASVTTGTLKIVDTDVKDKWLINAPEEGTEADPTKEFDPATETIVPGDVVSFTKKIKLDVKGKNLRAEFAVSAPASASPAIGKIKSEITNIDCVRADGVGSVNQGQITEADDGATCTVKVELIYPVGPHDNTGSAIPNGMGDGTHTDWSKADAEMGKGISVAGYALVLEQQARPADPAPAP</sequence>
<keyword evidence="3" id="KW-1185">Reference proteome</keyword>
<feature type="signal peptide" evidence="1">
    <location>
        <begin position="1"/>
        <end position="26"/>
    </location>
</feature>